<gene>
    <name evidence="2" type="ORF">GCM10007140_23850</name>
</gene>
<dbReference type="RefSeq" id="WP_188388555.1">
    <property type="nucleotide sequence ID" value="NZ_BMFK01000001.1"/>
</dbReference>
<reference evidence="2" key="1">
    <citation type="journal article" date="2014" name="Int. J. Syst. Evol. Microbiol.">
        <title>Complete genome sequence of Corynebacterium casei LMG S-19264T (=DSM 44701T), isolated from a smear-ripened cheese.</title>
        <authorList>
            <consortium name="US DOE Joint Genome Institute (JGI-PGF)"/>
            <person name="Walter F."/>
            <person name="Albersmeier A."/>
            <person name="Kalinowski J."/>
            <person name="Ruckert C."/>
        </authorList>
    </citation>
    <scope>NUCLEOTIDE SEQUENCE</scope>
    <source>
        <strain evidence="2">CGMCC 1.12698</strain>
    </source>
</reference>
<feature type="compositionally biased region" description="Basic residues" evidence="1">
    <location>
        <begin position="38"/>
        <end position="47"/>
    </location>
</feature>
<name>A0A917AT10_9BACI</name>
<evidence type="ECO:0000256" key="1">
    <source>
        <dbReference type="SAM" id="MobiDB-lite"/>
    </source>
</evidence>
<feature type="compositionally biased region" description="Basic and acidic residues" evidence="1">
    <location>
        <begin position="20"/>
        <end position="37"/>
    </location>
</feature>
<sequence>MAHGHTKKGKQRSSVNQFGHSEESAHSKSEKMEEHHQAYMRKLKNNK</sequence>
<dbReference type="AlphaFoldDB" id="A0A917AT10"/>
<reference evidence="2" key="2">
    <citation type="submission" date="2020-09" db="EMBL/GenBank/DDBJ databases">
        <authorList>
            <person name="Sun Q."/>
            <person name="Zhou Y."/>
        </authorList>
    </citation>
    <scope>NUCLEOTIDE SEQUENCE</scope>
    <source>
        <strain evidence="2">CGMCC 1.12698</strain>
    </source>
</reference>
<feature type="compositionally biased region" description="Basic residues" evidence="1">
    <location>
        <begin position="1"/>
        <end position="11"/>
    </location>
</feature>
<keyword evidence="3" id="KW-1185">Reference proteome</keyword>
<dbReference type="Proteomes" id="UP000605259">
    <property type="component" value="Unassembled WGS sequence"/>
</dbReference>
<evidence type="ECO:0000313" key="2">
    <source>
        <dbReference type="EMBL" id="GGE73202.1"/>
    </source>
</evidence>
<evidence type="ECO:0000313" key="3">
    <source>
        <dbReference type="Proteomes" id="UP000605259"/>
    </source>
</evidence>
<comment type="caution">
    <text evidence="2">The sequence shown here is derived from an EMBL/GenBank/DDBJ whole genome shotgun (WGS) entry which is preliminary data.</text>
</comment>
<feature type="region of interest" description="Disordered" evidence="1">
    <location>
        <begin position="1"/>
        <end position="47"/>
    </location>
</feature>
<protein>
    <submittedName>
        <fullName evidence="2">Uncharacterized protein</fullName>
    </submittedName>
</protein>
<proteinExistence type="predicted"/>
<organism evidence="2 3">
    <name type="scientific">Priestia taiwanensis</name>
    <dbReference type="NCBI Taxonomy" id="1347902"/>
    <lineage>
        <taxon>Bacteria</taxon>
        <taxon>Bacillati</taxon>
        <taxon>Bacillota</taxon>
        <taxon>Bacilli</taxon>
        <taxon>Bacillales</taxon>
        <taxon>Bacillaceae</taxon>
        <taxon>Priestia</taxon>
    </lineage>
</organism>
<accession>A0A917AT10</accession>
<dbReference type="EMBL" id="BMFK01000001">
    <property type="protein sequence ID" value="GGE73202.1"/>
    <property type="molecule type" value="Genomic_DNA"/>
</dbReference>